<reference evidence="3" key="2">
    <citation type="submission" date="2025-09" db="UniProtKB">
        <authorList>
            <consortium name="Ensembl"/>
        </authorList>
    </citation>
    <scope>IDENTIFICATION</scope>
</reference>
<dbReference type="Proteomes" id="UP000261520">
    <property type="component" value="Unplaced"/>
</dbReference>
<reference evidence="3" key="1">
    <citation type="submission" date="2025-08" db="UniProtKB">
        <authorList>
            <consortium name="Ensembl"/>
        </authorList>
    </citation>
    <scope>IDENTIFICATION</scope>
</reference>
<feature type="transmembrane region" description="Helical" evidence="2">
    <location>
        <begin position="72"/>
        <end position="94"/>
    </location>
</feature>
<evidence type="ECO:0000313" key="4">
    <source>
        <dbReference type="Proteomes" id="UP000261520"/>
    </source>
</evidence>
<dbReference type="STRING" id="409849.ENSPMGP00000010323"/>
<keyword evidence="2" id="KW-0472">Membrane</keyword>
<evidence type="ECO:0000313" key="3">
    <source>
        <dbReference type="Ensembl" id="ENSPMGP00000010323.1"/>
    </source>
</evidence>
<protein>
    <submittedName>
        <fullName evidence="3">Uncharacterized protein</fullName>
    </submittedName>
</protein>
<evidence type="ECO:0000256" key="1">
    <source>
        <dbReference type="SAM" id="Coils"/>
    </source>
</evidence>
<organism evidence="3 4">
    <name type="scientific">Periophthalmus magnuspinnatus</name>
    <dbReference type="NCBI Taxonomy" id="409849"/>
    <lineage>
        <taxon>Eukaryota</taxon>
        <taxon>Metazoa</taxon>
        <taxon>Chordata</taxon>
        <taxon>Craniata</taxon>
        <taxon>Vertebrata</taxon>
        <taxon>Euteleostomi</taxon>
        <taxon>Actinopterygii</taxon>
        <taxon>Neopterygii</taxon>
        <taxon>Teleostei</taxon>
        <taxon>Neoteleostei</taxon>
        <taxon>Acanthomorphata</taxon>
        <taxon>Gobiaria</taxon>
        <taxon>Gobiiformes</taxon>
        <taxon>Gobioidei</taxon>
        <taxon>Gobiidae</taxon>
        <taxon>Oxudercinae</taxon>
        <taxon>Periophthalmus</taxon>
    </lineage>
</organism>
<keyword evidence="2" id="KW-1133">Transmembrane helix</keyword>
<evidence type="ECO:0000256" key="2">
    <source>
        <dbReference type="SAM" id="Phobius"/>
    </source>
</evidence>
<sequence>MSLSAEVRTYKDSLQRNQIEIEQKQRENAALKLQAQQMEEQLSNCKKMLEELKSKLQLQKDTYEKQLLHRNYLFNFEFMCAVCIFILASLVYLYCNVL</sequence>
<dbReference type="Ensembl" id="ENSPMGT00000011016.1">
    <property type="protein sequence ID" value="ENSPMGP00000010323.1"/>
    <property type="gene ID" value="ENSPMGG00000008557.1"/>
</dbReference>
<dbReference type="AlphaFoldDB" id="A0A3B3ZZY2"/>
<name>A0A3B3ZZY2_9GOBI</name>
<feature type="coiled-coil region" evidence="1">
    <location>
        <begin position="7"/>
        <end position="66"/>
    </location>
</feature>
<accession>A0A3B3ZZY2</accession>
<keyword evidence="2" id="KW-0812">Transmembrane</keyword>
<keyword evidence="1" id="KW-0175">Coiled coil</keyword>
<proteinExistence type="predicted"/>
<keyword evidence="4" id="KW-1185">Reference proteome</keyword>